<evidence type="ECO:0000259" key="3">
    <source>
        <dbReference type="SMART" id="SM00642"/>
    </source>
</evidence>
<dbReference type="GO" id="GO:0005975">
    <property type="term" value="P:carbohydrate metabolic process"/>
    <property type="evidence" value="ECO:0007669"/>
    <property type="project" value="InterPro"/>
</dbReference>
<dbReference type="Pfam" id="PF00128">
    <property type="entry name" value="Alpha-amylase"/>
    <property type="match status" value="1"/>
</dbReference>
<gene>
    <name evidence="4" type="primary">tvaII</name>
    <name evidence="4" type="ORF">JS278_02207</name>
</gene>
<dbReference type="EC" id="3.2.1.135" evidence="4"/>
<evidence type="ECO:0000256" key="1">
    <source>
        <dbReference type="ARBA" id="ARBA00022801"/>
    </source>
</evidence>
<organism evidence="4 5">
    <name type="scientific">Acidipropionibacterium virtanenii</name>
    <dbReference type="NCBI Taxonomy" id="2057246"/>
    <lineage>
        <taxon>Bacteria</taxon>
        <taxon>Bacillati</taxon>
        <taxon>Actinomycetota</taxon>
        <taxon>Actinomycetes</taxon>
        <taxon>Propionibacteriales</taxon>
        <taxon>Propionibacteriaceae</taxon>
        <taxon>Acidipropionibacterium</taxon>
    </lineage>
</organism>
<keyword evidence="5" id="KW-1185">Reference proteome</keyword>
<dbReference type="SMART" id="SM00642">
    <property type="entry name" value="Aamy"/>
    <property type="match status" value="1"/>
</dbReference>
<dbReference type="EMBL" id="CP025198">
    <property type="protein sequence ID" value="AXE39359.1"/>
    <property type="molecule type" value="Genomic_DNA"/>
</dbReference>
<reference evidence="4 5" key="1">
    <citation type="submission" date="2017-12" db="EMBL/GenBank/DDBJ databases">
        <title>The whole genome sequence of the Acidipropionibacterium virtanenii sp. nov. type strain JS278.</title>
        <authorList>
            <person name="Laine P."/>
            <person name="Deptula P."/>
            <person name="Varmanen P."/>
            <person name="Auvinen P."/>
        </authorList>
    </citation>
    <scope>NUCLEOTIDE SEQUENCE [LARGE SCALE GENOMIC DNA]</scope>
    <source>
        <strain evidence="4 5">JS278</strain>
    </source>
</reference>
<dbReference type="KEGG" id="acij:JS278_02207"/>
<sequence length="420" mass="46884">MLEDMSSRPDWAEHLIAWHTYPLGQLGAPMTPQGLDAPVEHRLPRLEHWLGHIQELGCSGLLLGPVLASRSHGYDTLDHYRVDPRLGDGADLDSLVSAAHSHGLKVLLDGVFNHVSWHHRLVQDALAAGPETPQGRMIRWRQGADGPEPDVFEGHGDLVALNHDEPEVSRMVTDVMNHWSARGIDGWRLDAAYAVPPAFWSTVLPRVRSQHPGTWVFGEVIHGDYPGIVATSGMDSVTQYELWKAIWSSIASRNFFELDHALERHDMFGSAFPPMTFIGNHDVTRIASQVGEDGAVLALAVLMTVGGVPSIYYGDEYGYRGVKEDRVGGDDQIRPVLPDSPQGMELGAQMLRTHRELIGLRRRHPWLIDARTEKEALSNERYVYRTGVPGVEPLIAEFDLTDRPWAVIREAGDVIWEYHS</sequence>
<accession>A0A344UVR1</accession>
<dbReference type="PANTHER" id="PTHR10357">
    <property type="entry name" value="ALPHA-AMYLASE FAMILY MEMBER"/>
    <property type="match status" value="1"/>
</dbReference>
<evidence type="ECO:0000256" key="2">
    <source>
        <dbReference type="ARBA" id="ARBA00023295"/>
    </source>
</evidence>
<proteinExistence type="predicted"/>
<dbReference type="Gene3D" id="3.20.20.80">
    <property type="entry name" value="Glycosidases"/>
    <property type="match status" value="1"/>
</dbReference>
<dbReference type="AlphaFoldDB" id="A0A344UVR1"/>
<keyword evidence="2 4" id="KW-0326">Glycosidase</keyword>
<dbReference type="SUPFAM" id="SSF51445">
    <property type="entry name" value="(Trans)glycosidases"/>
    <property type="match status" value="1"/>
</dbReference>
<dbReference type="Proteomes" id="UP000251995">
    <property type="component" value="Chromosome"/>
</dbReference>
<dbReference type="PANTHER" id="PTHR10357:SF210">
    <property type="entry name" value="MALTODEXTRIN GLUCOSIDASE"/>
    <property type="match status" value="1"/>
</dbReference>
<name>A0A344UVR1_9ACTN</name>
<protein>
    <submittedName>
        <fullName evidence="4">Neopullulanase 2</fullName>
        <ecNumber evidence="4">3.2.1.135</ecNumber>
    </submittedName>
</protein>
<keyword evidence="1 4" id="KW-0378">Hydrolase</keyword>
<evidence type="ECO:0000313" key="5">
    <source>
        <dbReference type="Proteomes" id="UP000251995"/>
    </source>
</evidence>
<feature type="domain" description="Glycosyl hydrolase family 13 catalytic" evidence="3">
    <location>
        <begin position="41"/>
        <end position="361"/>
    </location>
</feature>
<dbReference type="CDD" id="cd11354">
    <property type="entry name" value="AmyAc_bac_CMD_like"/>
    <property type="match status" value="1"/>
</dbReference>
<dbReference type="InterPro" id="IPR006047">
    <property type="entry name" value="GH13_cat_dom"/>
</dbReference>
<dbReference type="GO" id="GO:0031216">
    <property type="term" value="F:neopullulanase activity"/>
    <property type="evidence" value="ECO:0007669"/>
    <property type="project" value="UniProtKB-EC"/>
</dbReference>
<dbReference type="InterPro" id="IPR017853">
    <property type="entry name" value="GH"/>
</dbReference>
<evidence type="ECO:0000313" key="4">
    <source>
        <dbReference type="EMBL" id="AXE39359.1"/>
    </source>
</evidence>